<accession>A0A1W9ZJM4</accession>
<dbReference type="RefSeq" id="WP_083064350.1">
    <property type="nucleotide sequence ID" value="NZ_MVHG01000017.1"/>
</dbReference>
<keyword evidence="2" id="KW-1185">Reference proteome</keyword>
<dbReference type="AlphaFoldDB" id="A0A1W9ZJM4"/>
<dbReference type="SUPFAM" id="SSF55961">
    <property type="entry name" value="Bet v1-like"/>
    <property type="match status" value="1"/>
</dbReference>
<evidence type="ECO:0000313" key="1">
    <source>
        <dbReference type="EMBL" id="ORA16556.1"/>
    </source>
</evidence>
<dbReference type="Pfam" id="PF10604">
    <property type="entry name" value="Polyketide_cyc2"/>
    <property type="match status" value="1"/>
</dbReference>
<comment type="caution">
    <text evidence="1">The sequence shown here is derived from an EMBL/GenBank/DDBJ whole genome shotgun (WGS) entry which is preliminary data.</text>
</comment>
<gene>
    <name evidence="1" type="ORF">BST14_10035</name>
</gene>
<reference evidence="1 2" key="1">
    <citation type="submission" date="2016-12" db="EMBL/GenBank/DDBJ databases">
        <title>The new phylogeny of genus Mycobacterium.</title>
        <authorList>
            <person name="Tortoli E."/>
            <person name="Trovato A."/>
            <person name="Cirillo D.M."/>
        </authorList>
    </citation>
    <scope>NUCLEOTIDE SEQUENCE [LARGE SCALE GENOMIC DNA]</scope>
    <source>
        <strain evidence="1 2">DSM 45069</strain>
    </source>
</reference>
<dbReference type="Proteomes" id="UP000192707">
    <property type="component" value="Unassembled WGS sequence"/>
</dbReference>
<dbReference type="InterPro" id="IPR023393">
    <property type="entry name" value="START-like_dom_sf"/>
</dbReference>
<evidence type="ECO:0000313" key="2">
    <source>
        <dbReference type="Proteomes" id="UP000192707"/>
    </source>
</evidence>
<protein>
    <submittedName>
        <fullName evidence="1">Polyketide cyclase</fullName>
    </submittedName>
</protein>
<dbReference type="OrthoDB" id="191189at2"/>
<sequence length="148" mass="16235">MITEDSVEIDAPPQLVWDVFTDVEHWPDWTASVTSLIGLDAAALAVGRRFAIKQPGMPKLVWRVTELDPGRSWTWVQRSPGGRVSARHDVIARPGGPTLVRQQLDQGGALGALVGWLMAKKTKRFLDLEAQGLKAHAERLSRADGAHP</sequence>
<dbReference type="CDD" id="cd08862">
    <property type="entry name" value="SRPBCC_Smu440-like"/>
    <property type="match status" value="1"/>
</dbReference>
<dbReference type="Gene3D" id="3.30.530.20">
    <property type="match status" value="1"/>
</dbReference>
<dbReference type="EMBL" id="MVHG01000017">
    <property type="protein sequence ID" value="ORA16556.1"/>
    <property type="molecule type" value="Genomic_DNA"/>
</dbReference>
<proteinExistence type="predicted"/>
<organism evidence="1 2">
    <name type="scientific">Mycobacterium arosiense ATCC BAA-1401 = DSM 45069</name>
    <dbReference type="NCBI Taxonomy" id="1265311"/>
    <lineage>
        <taxon>Bacteria</taxon>
        <taxon>Bacillati</taxon>
        <taxon>Actinomycetota</taxon>
        <taxon>Actinomycetes</taxon>
        <taxon>Mycobacteriales</taxon>
        <taxon>Mycobacteriaceae</taxon>
        <taxon>Mycobacterium</taxon>
        <taxon>Mycobacterium avium complex (MAC)</taxon>
    </lineage>
</organism>
<dbReference type="InterPro" id="IPR019587">
    <property type="entry name" value="Polyketide_cyclase/dehydratase"/>
</dbReference>
<name>A0A1W9ZJM4_MYCAI</name>